<dbReference type="AlphaFoldDB" id="A0AAV3SJC0"/>
<name>A0AAV3SJC0_HALDO</name>
<accession>A0AAV3SJC0</accession>
<dbReference type="EMBL" id="BAAADN010000053">
    <property type="protein sequence ID" value="GAA0471759.1"/>
    <property type="molecule type" value="Genomic_DNA"/>
</dbReference>
<protein>
    <submittedName>
        <fullName evidence="1">Uncharacterized protein</fullName>
    </submittedName>
</protein>
<dbReference type="Proteomes" id="UP001500962">
    <property type="component" value="Unassembled WGS sequence"/>
</dbReference>
<evidence type="ECO:0000313" key="1">
    <source>
        <dbReference type="EMBL" id="GAA0471759.1"/>
    </source>
</evidence>
<proteinExistence type="predicted"/>
<evidence type="ECO:0000313" key="2">
    <source>
        <dbReference type="Proteomes" id="UP001500962"/>
    </source>
</evidence>
<reference evidence="1" key="1">
    <citation type="journal article" date="2014" name="Int. J. Syst. Evol. Microbiol.">
        <title>Complete genome sequence of Corynebacterium casei LMG S-19264T (=DSM 44701T), isolated from a smear-ripened cheese.</title>
        <authorList>
            <consortium name="US DOE Joint Genome Institute (JGI-PGF)"/>
            <person name="Walter F."/>
            <person name="Albersmeier A."/>
            <person name="Kalinowski J."/>
            <person name="Ruckert C."/>
        </authorList>
    </citation>
    <scope>NUCLEOTIDE SEQUENCE</scope>
    <source>
        <strain evidence="1">JCM 12289</strain>
    </source>
</reference>
<gene>
    <name evidence="1" type="ORF">GCM10008985_30740</name>
</gene>
<sequence length="68" mass="8223">MIHMAKLVYETRDGVETQEFDRGELTLNRETGYVEFQIGETSMENPIRKHIPRERVYYIEDENDIEMR</sequence>
<reference evidence="1" key="2">
    <citation type="submission" date="2023-12" db="EMBL/GenBank/DDBJ databases">
        <authorList>
            <person name="Sun Q."/>
            <person name="Inoue M."/>
        </authorList>
    </citation>
    <scope>NUCLEOTIDE SEQUENCE</scope>
    <source>
        <strain evidence="1">JCM 12289</strain>
    </source>
</reference>
<comment type="caution">
    <text evidence="1">The sequence shown here is derived from an EMBL/GenBank/DDBJ whole genome shotgun (WGS) entry which is preliminary data.</text>
</comment>
<organism evidence="1 2">
    <name type="scientific">Halococcus dombrowskii</name>
    <dbReference type="NCBI Taxonomy" id="179637"/>
    <lineage>
        <taxon>Archaea</taxon>
        <taxon>Methanobacteriati</taxon>
        <taxon>Methanobacteriota</taxon>
        <taxon>Stenosarchaea group</taxon>
        <taxon>Halobacteria</taxon>
        <taxon>Halobacteriales</taxon>
        <taxon>Halococcaceae</taxon>
        <taxon>Halococcus</taxon>
    </lineage>
</organism>